<keyword evidence="1" id="KW-0732">Signal</keyword>
<dbReference type="Gene3D" id="3.40.50.1820">
    <property type="entry name" value="alpha/beta hydrolase"/>
    <property type="match status" value="1"/>
</dbReference>
<dbReference type="InterPro" id="IPR011042">
    <property type="entry name" value="6-blade_b-propeller_TolB-like"/>
</dbReference>
<dbReference type="PANTHER" id="PTHR42776:SF13">
    <property type="entry name" value="DIPEPTIDYL-PEPTIDASE 5"/>
    <property type="match status" value="1"/>
</dbReference>
<reference evidence="5 6" key="1">
    <citation type="submission" date="2020-04" db="EMBL/GenBank/DDBJ databases">
        <title>Sequencing and Assembly of C. fimi.</title>
        <authorList>
            <person name="Ramsey A.R."/>
        </authorList>
    </citation>
    <scope>NUCLEOTIDE SEQUENCE [LARGE SCALE GENOMIC DNA]</scope>
    <source>
        <strain evidence="5 6">SB</strain>
    </source>
</reference>
<keyword evidence="2" id="KW-0378">Hydrolase</keyword>
<gene>
    <name evidence="5" type="ORF">HIR71_07340</name>
</gene>
<dbReference type="InterPro" id="IPR001375">
    <property type="entry name" value="Peptidase_S9_cat"/>
</dbReference>
<dbReference type="PANTHER" id="PTHR42776">
    <property type="entry name" value="SERINE PEPTIDASE S9 FAMILY MEMBER"/>
    <property type="match status" value="1"/>
</dbReference>
<dbReference type="SUPFAM" id="SSF82171">
    <property type="entry name" value="DPP6 N-terminal domain-like"/>
    <property type="match status" value="1"/>
</dbReference>
<evidence type="ECO:0000313" key="5">
    <source>
        <dbReference type="EMBL" id="NMR20037.1"/>
    </source>
</evidence>
<sequence>MTPAPPTPFHDLESYIALPRLSGLTLSRDGSRLVTSVATLDEKRVKHVSALWEVDPTGEQPARRLTRSRQGEQAAVFTVQGDLLFTSARPDPEGKEKDADDDAPSALWLLPADGAEARVVAARAGGVGAPHVARDAPVVVATSDVLASARDTEHDEKLRAARKEKKVSAILHTGYPVRYWDHDLGPAAPHLLAARLGEGVVAPAAGEPDPRLELRDLTPDAGPALHETAADVSPDGSTVVTGWVRRLARGAIRSVLVAVDTATGERRTLVDDDAADVTDPVVSPDGTWVVFTRETLSTPQTAPRVSLGLVPLAGGEWRPLAPDWDRWPHGAQWLPDSSGVLVVADDDGRAPVFCIDVETDEVARVTTDDAVFSDLQVGPDGRTLYALRNSYLAPAHPVRIDLDAAANGPVEAAALRGPVPDPLLSGTLTEVEATASDGQRVRSWLALPEGASTQSPAPLLLWIHGGPLSSWNQWSWRWNPWLLVAEGYAVLLPDPALSTGYGQDFVQRGWGAWGAAPFTDLMAATDAAVALPEVDGTRTAAMGGSFGGYMANWVAGHTDRFRAIVTHASLWALDQFGPTTDAAYYWEREMTDEMALAQSPHRFVEQIVTPMLVVHGDKDYRVPIGEGLRLWYELLARSGAQADENGESPHRFLYFPDENHWVLAPQHAVLWYRVVFAFLAEHVLGERRELPEILG</sequence>
<dbReference type="InterPro" id="IPR029058">
    <property type="entry name" value="AB_hydrolase_fold"/>
</dbReference>
<dbReference type="Pfam" id="PF07676">
    <property type="entry name" value="PD40"/>
    <property type="match status" value="1"/>
</dbReference>
<dbReference type="Pfam" id="PF00326">
    <property type="entry name" value="Peptidase_S9"/>
    <property type="match status" value="1"/>
</dbReference>
<keyword evidence="3" id="KW-0720">Serine protease</keyword>
<evidence type="ECO:0000313" key="6">
    <source>
        <dbReference type="Proteomes" id="UP000562124"/>
    </source>
</evidence>
<evidence type="ECO:0000256" key="2">
    <source>
        <dbReference type="ARBA" id="ARBA00022801"/>
    </source>
</evidence>
<evidence type="ECO:0000259" key="4">
    <source>
        <dbReference type="Pfam" id="PF00326"/>
    </source>
</evidence>
<organism evidence="5 6">
    <name type="scientific">Cellulomonas fimi</name>
    <dbReference type="NCBI Taxonomy" id="1708"/>
    <lineage>
        <taxon>Bacteria</taxon>
        <taxon>Bacillati</taxon>
        <taxon>Actinomycetota</taxon>
        <taxon>Actinomycetes</taxon>
        <taxon>Micrococcales</taxon>
        <taxon>Cellulomonadaceae</taxon>
        <taxon>Cellulomonas</taxon>
    </lineage>
</organism>
<dbReference type="RefSeq" id="WP_169324450.1">
    <property type="nucleotide sequence ID" value="NZ_JABCJJ010000008.1"/>
</dbReference>
<keyword evidence="3" id="KW-0645">Protease</keyword>
<dbReference type="EMBL" id="JABCJJ010000008">
    <property type="protein sequence ID" value="NMR20037.1"/>
    <property type="molecule type" value="Genomic_DNA"/>
</dbReference>
<evidence type="ECO:0000256" key="3">
    <source>
        <dbReference type="ARBA" id="ARBA00022825"/>
    </source>
</evidence>
<keyword evidence="6" id="KW-1185">Reference proteome</keyword>
<protein>
    <submittedName>
        <fullName evidence="5">S9 family peptidase</fullName>
    </submittedName>
</protein>
<feature type="domain" description="Peptidase S9 prolyl oligopeptidase catalytic" evidence="4">
    <location>
        <begin position="474"/>
        <end position="683"/>
    </location>
</feature>
<dbReference type="InterPro" id="IPR011659">
    <property type="entry name" value="WD40"/>
</dbReference>
<evidence type="ECO:0000256" key="1">
    <source>
        <dbReference type="ARBA" id="ARBA00022729"/>
    </source>
</evidence>
<dbReference type="Proteomes" id="UP000562124">
    <property type="component" value="Unassembled WGS sequence"/>
</dbReference>
<dbReference type="Gene3D" id="2.120.10.30">
    <property type="entry name" value="TolB, C-terminal domain"/>
    <property type="match status" value="3"/>
</dbReference>
<dbReference type="GO" id="GO:0006508">
    <property type="term" value="P:proteolysis"/>
    <property type="evidence" value="ECO:0007669"/>
    <property type="project" value="InterPro"/>
</dbReference>
<dbReference type="AlphaFoldDB" id="A0A7Y0LXE8"/>
<proteinExistence type="predicted"/>
<dbReference type="GO" id="GO:0004252">
    <property type="term" value="F:serine-type endopeptidase activity"/>
    <property type="evidence" value="ECO:0007669"/>
    <property type="project" value="TreeGrafter"/>
</dbReference>
<accession>A0A7Y0LXE8</accession>
<name>A0A7Y0LXE8_CELFI</name>
<comment type="caution">
    <text evidence="5">The sequence shown here is derived from an EMBL/GenBank/DDBJ whole genome shotgun (WGS) entry which is preliminary data.</text>
</comment>
<dbReference type="SUPFAM" id="SSF53474">
    <property type="entry name" value="alpha/beta-Hydrolases"/>
    <property type="match status" value="1"/>
</dbReference>